<dbReference type="GO" id="GO:0005634">
    <property type="term" value="C:nucleus"/>
    <property type="evidence" value="ECO:0007669"/>
    <property type="project" value="UniProtKB-SubCell"/>
</dbReference>
<evidence type="ECO:0000256" key="1">
    <source>
        <dbReference type="ARBA" id="ARBA00004123"/>
    </source>
</evidence>
<keyword evidence="12" id="KW-1185">Reference proteome</keyword>
<evidence type="ECO:0000256" key="6">
    <source>
        <dbReference type="ARBA" id="ARBA00023242"/>
    </source>
</evidence>
<keyword evidence="2" id="KW-0479">Metal-binding</keyword>
<dbReference type="PROSITE" id="PS00028">
    <property type="entry name" value="ZINC_FINGER_C2H2_1"/>
    <property type="match status" value="2"/>
</dbReference>
<evidence type="ECO:0000313" key="11">
    <source>
        <dbReference type="EnsemblFungi" id="CEF76207"/>
    </source>
</evidence>
<dbReference type="GO" id="GO:0000981">
    <property type="term" value="F:DNA-binding transcription factor activity, RNA polymerase II-specific"/>
    <property type="evidence" value="ECO:0007669"/>
    <property type="project" value="InterPro"/>
</dbReference>
<dbReference type="InterPro" id="IPR036236">
    <property type="entry name" value="Znf_C2H2_sf"/>
</dbReference>
<name>A0A098DCN2_GIBZE</name>
<evidence type="ECO:0000256" key="5">
    <source>
        <dbReference type="ARBA" id="ARBA00022833"/>
    </source>
</evidence>
<keyword evidence="3" id="KW-0677">Repeat</keyword>
<reference evidence="10 12" key="3">
    <citation type="journal article" date="2015" name="BMC Genomics">
        <title>The completed genome sequence of the pathogenic ascomycete fungus Fusarium graminearum.</title>
        <authorList>
            <person name="King R."/>
            <person name="Urban M."/>
            <person name="Hammond-Kosack M.C."/>
            <person name="Hassani-Pak K."/>
            <person name="Hammond-Kosack K.E."/>
        </authorList>
    </citation>
    <scope>NUCLEOTIDE SEQUENCE [LARGE SCALE GENOMIC DNA]</scope>
    <source>
        <strain evidence="12">ATCC MYA-4620 / CBS 123657 / FGSC 9075 / NRRL 31084 / PH-1</strain>
        <strain evidence="10">PH-1</strain>
    </source>
</reference>
<feature type="compositionally biased region" description="Polar residues" evidence="8">
    <location>
        <begin position="105"/>
        <end position="116"/>
    </location>
</feature>
<evidence type="ECO:0000256" key="7">
    <source>
        <dbReference type="PROSITE-ProRule" id="PRU00042"/>
    </source>
</evidence>
<organism evidence="10 12">
    <name type="scientific">Gibberella zeae (strain ATCC MYA-4620 / CBS 123657 / FGSC 9075 / NRRL 31084 / PH-1)</name>
    <name type="common">Wheat head blight fungus</name>
    <name type="synonym">Fusarium graminearum</name>
    <dbReference type="NCBI Taxonomy" id="229533"/>
    <lineage>
        <taxon>Eukaryota</taxon>
        <taxon>Fungi</taxon>
        <taxon>Dikarya</taxon>
        <taxon>Ascomycota</taxon>
        <taxon>Pezizomycotina</taxon>
        <taxon>Sordariomycetes</taxon>
        <taxon>Hypocreomycetidae</taxon>
        <taxon>Hypocreales</taxon>
        <taxon>Nectriaceae</taxon>
        <taxon>Fusarium</taxon>
    </lineage>
</organism>
<dbReference type="GO" id="GO:0008270">
    <property type="term" value="F:zinc ion binding"/>
    <property type="evidence" value="ECO:0007669"/>
    <property type="project" value="UniProtKB-KW"/>
</dbReference>
<dbReference type="InterPro" id="IPR013087">
    <property type="entry name" value="Znf_C2H2_type"/>
</dbReference>
<keyword evidence="5" id="KW-0862">Zinc</keyword>
<reference evidence="11 12" key="1">
    <citation type="journal article" date="2007" name="Science">
        <title>The Fusarium graminearum genome reveals a link between localized polymorphism and pathogen specialization.</title>
        <authorList>
            <person name="Cuomo C.A."/>
            <person name="Gueldener U."/>
            <person name="Xu J.-R."/>
            <person name="Trail F."/>
            <person name="Turgeon B.G."/>
            <person name="Di Pietro A."/>
            <person name="Walton J.D."/>
            <person name="Ma L.-J."/>
            <person name="Baker S.E."/>
            <person name="Rep M."/>
            <person name="Adam G."/>
            <person name="Antoniw J."/>
            <person name="Baldwin T."/>
            <person name="Calvo S.E."/>
            <person name="Chang Y.-L."/>
            <person name="DeCaprio D."/>
            <person name="Gale L.R."/>
            <person name="Gnerre S."/>
            <person name="Goswami R.S."/>
            <person name="Hammond-Kosack K."/>
            <person name="Harris L.J."/>
            <person name="Hilburn K."/>
            <person name="Kennell J.C."/>
            <person name="Kroken S."/>
            <person name="Magnuson J.K."/>
            <person name="Mannhaupt G."/>
            <person name="Mauceli E.W."/>
            <person name="Mewes H.-W."/>
            <person name="Mitterbauer R."/>
            <person name="Muehlbauer G."/>
            <person name="Muensterkoetter M."/>
            <person name="Nelson D."/>
            <person name="O'Donnell K."/>
            <person name="Ouellet T."/>
            <person name="Qi W."/>
            <person name="Quesneville H."/>
            <person name="Roncero M.I.G."/>
            <person name="Seong K.-Y."/>
            <person name="Tetko I.V."/>
            <person name="Urban M."/>
            <person name="Waalwijk C."/>
            <person name="Ward T.J."/>
            <person name="Yao J."/>
            <person name="Birren B.W."/>
            <person name="Kistler H.C."/>
        </authorList>
    </citation>
    <scope>NUCLEOTIDE SEQUENCE [LARGE SCALE GENOMIC DNA]</scope>
    <source>
        <strain evidence="12">ATCC MYA-4620 / CBS 123657 / FGSC 9075 / NRRL 31084 / PH-1</strain>
        <strain evidence="11">PH-1 / ATCC MYA-4620 / FGSC 9075 / NRRL 31084</strain>
    </source>
</reference>
<accession>A0A098DCN2</accession>
<reference evidence="11 12" key="2">
    <citation type="journal article" date="2010" name="Nature">
        <title>Comparative genomics reveals mobile pathogenicity chromosomes in Fusarium.</title>
        <authorList>
            <person name="Ma L.J."/>
            <person name="van der Does H.C."/>
            <person name="Borkovich K.A."/>
            <person name="Coleman J.J."/>
            <person name="Daboussi M.J."/>
            <person name="Di Pietro A."/>
            <person name="Dufresne M."/>
            <person name="Freitag M."/>
            <person name="Grabherr M."/>
            <person name="Henrissat B."/>
            <person name="Houterman P.M."/>
            <person name="Kang S."/>
            <person name="Shim W.B."/>
            <person name="Woloshuk C."/>
            <person name="Xie X."/>
            <person name="Xu J.R."/>
            <person name="Antoniw J."/>
            <person name="Baker S.E."/>
            <person name="Bluhm B.H."/>
            <person name="Breakspear A."/>
            <person name="Brown D.W."/>
            <person name="Butchko R.A."/>
            <person name="Chapman S."/>
            <person name="Coulson R."/>
            <person name="Coutinho P.M."/>
            <person name="Danchin E.G."/>
            <person name="Diener A."/>
            <person name="Gale L.R."/>
            <person name="Gardiner D.M."/>
            <person name="Goff S."/>
            <person name="Hammond-Kosack K.E."/>
            <person name="Hilburn K."/>
            <person name="Hua-Van A."/>
            <person name="Jonkers W."/>
            <person name="Kazan K."/>
            <person name="Kodira C.D."/>
            <person name="Koehrsen M."/>
            <person name="Kumar L."/>
            <person name="Lee Y.H."/>
            <person name="Li L."/>
            <person name="Manners J.M."/>
            <person name="Miranda-Saavedra D."/>
            <person name="Mukherjee M."/>
            <person name="Park G."/>
            <person name="Park J."/>
            <person name="Park S.Y."/>
            <person name="Proctor R.H."/>
            <person name="Regev A."/>
            <person name="Ruiz-Roldan M.C."/>
            <person name="Sain D."/>
            <person name="Sakthikumar S."/>
            <person name="Sykes S."/>
            <person name="Schwartz D.C."/>
            <person name="Turgeon B.G."/>
            <person name="Wapinski I."/>
            <person name="Yoder O."/>
            <person name="Young S."/>
            <person name="Zeng Q."/>
            <person name="Zhou S."/>
            <person name="Galagan J."/>
            <person name="Cuomo C.A."/>
            <person name="Kistler H.C."/>
            <person name="Rep M."/>
        </authorList>
    </citation>
    <scope>GENOME REANNOTATION</scope>
    <source>
        <strain evidence="12">ATCC MYA-4620 / CBS 123657 / FGSC 9075 / NRRL 31084 / PH-1</strain>
        <strain evidence="11">PH-1 / ATCC MYA-4620 / FGSC 9075 / NRRL 31084</strain>
    </source>
</reference>
<dbReference type="PANTHER" id="PTHR40626:SF11">
    <property type="entry name" value="ZINC FINGER PROTEIN YPR022C"/>
    <property type="match status" value="1"/>
</dbReference>
<evidence type="ECO:0000313" key="12">
    <source>
        <dbReference type="Proteomes" id="UP000070720"/>
    </source>
</evidence>
<evidence type="ECO:0000256" key="2">
    <source>
        <dbReference type="ARBA" id="ARBA00022723"/>
    </source>
</evidence>
<dbReference type="Gene3D" id="3.30.160.60">
    <property type="entry name" value="Classic Zinc Finger"/>
    <property type="match status" value="1"/>
</dbReference>
<dbReference type="InterPro" id="IPR051059">
    <property type="entry name" value="VerF-like"/>
</dbReference>
<dbReference type="InParanoid" id="A0A098DCN2"/>
<sequence>MNFIDRPFACHHCNARFTRKEHKTRHEQIHSSRQQFVCRHCSRLFQRKDVLLRHERLVHKIGNPSNHLKNLRSRTAVSELCDGHLEQVIAGNDLSFQEPIETAQSSWCGQQSSGTGSRAGADEQLSPSNGAMVLSPMSLGLGEWSADSQHHEVLQHPEIESLAFSFPYPTPVPTINPSKRGDDITLSANGIGQYCDEFGFLDVGPSHFVLQPTGPSEPRLLEKLLWLAEGQSKPIPDIELEKVWTAVRHCLAELSVSVSRNMMQRNLRYYFTFFHPHAAIIHTPTFRASTCHHALLLAMAAIGATYSHDRNQARKLYEAASYSLEINQGDMARTTSLQTLLLLTIYACWSDRPEMQQQCSTLSSRIRIYLGTQADLVQSSSCSEWHRWIEAECLKRTVCFSYWFLSVLKVSTKTMANTIRDQGISLELPYEESFWQCEDEIQWLTTRPSVPTPPTFANAFEILLSPEKAVPANVSLFGLAVLMCGLLSQVEHITAIASSASSQTAKTLLQSCDDAMGKWESAIQATVSRYSKTGGENFSMAHASIAMWHMTMMHLQADVGIVEIAQFIVSSPDEENLSQLVRAAPRSLQMSKAMRHAVECLRGPVSVGINFLARTGCGNVNPCLSRLGFHVVILLAQWLRTLEATMIVETRAVLAAEELDVMEIVQGIVSDSGVPELENLGLPLSESCLKIWNEALGPGRLTWDFDENKRQILRPDVLF</sequence>
<dbReference type="GO" id="GO:0000785">
    <property type="term" value="C:chromatin"/>
    <property type="evidence" value="ECO:0007669"/>
    <property type="project" value="TreeGrafter"/>
</dbReference>
<feature type="domain" description="C2H2-type" evidence="9">
    <location>
        <begin position="8"/>
        <end position="35"/>
    </location>
</feature>
<proteinExistence type="predicted"/>
<dbReference type="EnsemblFungi" id="CEF76207">
    <property type="protein sequence ID" value="CEF76207"/>
    <property type="gene ID" value="FGRRES_17129"/>
</dbReference>
<dbReference type="PANTHER" id="PTHR40626">
    <property type="entry name" value="MIP31509P"/>
    <property type="match status" value="1"/>
</dbReference>
<evidence type="ECO:0000256" key="3">
    <source>
        <dbReference type="ARBA" id="ARBA00022737"/>
    </source>
</evidence>
<evidence type="ECO:0000256" key="8">
    <source>
        <dbReference type="SAM" id="MobiDB-lite"/>
    </source>
</evidence>
<dbReference type="CDD" id="cd12148">
    <property type="entry name" value="fungal_TF_MHR"/>
    <property type="match status" value="1"/>
</dbReference>
<dbReference type="Pfam" id="PF04082">
    <property type="entry name" value="Fungal_trans"/>
    <property type="match status" value="1"/>
</dbReference>
<dbReference type="AlphaFoldDB" id="A0A098DCN2"/>
<dbReference type="GO" id="GO:0000978">
    <property type="term" value="F:RNA polymerase II cis-regulatory region sequence-specific DNA binding"/>
    <property type="evidence" value="ECO:0007669"/>
    <property type="project" value="InterPro"/>
</dbReference>
<feature type="region of interest" description="Disordered" evidence="8">
    <location>
        <begin position="105"/>
        <end position="129"/>
    </location>
</feature>
<dbReference type="GO" id="GO:0006351">
    <property type="term" value="P:DNA-templated transcription"/>
    <property type="evidence" value="ECO:0007669"/>
    <property type="project" value="InterPro"/>
</dbReference>
<gene>
    <name evidence="11" type="primary">FG07978.1</name>
    <name evidence="10" type="ORF">FGRAMPH1_01T08809</name>
</gene>
<evidence type="ECO:0000256" key="4">
    <source>
        <dbReference type="ARBA" id="ARBA00022771"/>
    </source>
</evidence>
<dbReference type="InterPro" id="IPR007219">
    <property type="entry name" value="XnlR_reg_dom"/>
</dbReference>
<dbReference type="PROSITE" id="PS50157">
    <property type="entry name" value="ZINC_FINGER_C2H2_2"/>
    <property type="match status" value="2"/>
</dbReference>
<keyword evidence="4 7" id="KW-0863">Zinc-finger</keyword>
<reference evidence="11" key="4">
    <citation type="submission" date="2017-01" db="UniProtKB">
        <authorList>
            <consortium name="EnsemblFungi"/>
        </authorList>
    </citation>
    <scope>IDENTIFICATION</scope>
    <source>
        <strain evidence="11">PH-1 / ATCC MYA-4620 / FGSC 9075 / NRRL 31084</strain>
    </source>
</reference>
<dbReference type="EMBL" id="HG970333">
    <property type="protein sequence ID" value="CEF76207.1"/>
    <property type="molecule type" value="Genomic_DNA"/>
</dbReference>
<evidence type="ECO:0000313" key="10">
    <source>
        <dbReference type="EMBL" id="CEF76207.1"/>
    </source>
</evidence>
<evidence type="ECO:0000259" key="9">
    <source>
        <dbReference type="PROSITE" id="PS50157"/>
    </source>
</evidence>
<dbReference type="SUPFAM" id="SSF57667">
    <property type="entry name" value="beta-beta-alpha zinc fingers"/>
    <property type="match status" value="1"/>
</dbReference>
<keyword evidence="6" id="KW-0539">Nucleus</keyword>
<feature type="domain" description="C2H2-type" evidence="9">
    <location>
        <begin position="36"/>
        <end position="64"/>
    </location>
</feature>
<dbReference type="Proteomes" id="UP000070720">
    <property type="component" value="Chromosome 2"/>
</dbReference>
<dbReference type="VEuPathDB" id="FungiDB:FGRAMPH1_01G08809"/>
<accession>A0A0E0RY82</accession>
<comment type="subcellular location">
    <subcellularLocation>
        <location evidence="1">Nucleus</location>
    </subcellularLocation>
</comment>
<protein>
    <submittedName>
        <fullName evidence="10">Chromosome 2, complete genome</fullName>
    </submittedName>
</protein>
<dbReference type="SMART" id="SM00355">
    <property type="entry name" value="ZnF_C2H2"/>
    <property type="match status" value="2"/>
</dbReference>